<name>A0A8C6CAM7_MONMO</name>
<dbReference type="Proteomes" id="UP000694561">
    <property type="component" value="Unplaced"/>
</dbReference>
<keyword evidence="3" id="KW-1185">Reference proteome</keyword>
<feature type="compositionally biased region" description="Basic and acidic residues" evidence="1">
    <location>
        <begin position="160"/>
        <end position="172"/>
    </location>
</feature>
<reference evidence="2" key="1">
    <citation type="submission" date="2025-08" db="UniProtKB">
        <authorList>
            <consortium name="Ensembl"/>
        </authorList>
    </citation>
    <scope>IDENTIFICATION</scope>
</reference>
<proteinExistence type="predicted"/>
<evidence type="ECO:0000256" key="1">
    <source>
        <dbReference type="SAM" id="MobiDB-lite"/>
    </source>
</evidence>
<organism evidence="2 3">
    <name type="scientific">Monodon monoceros</name>
    <name type="common">Narwhal</name>
    <name type="synonym">Ceratodon monodon</name>
    <dbReference type="NCBI Taxonomy" id="40151"/>
    <lineage>
        <taxon>Eukaryota</taxon>
        <taxon>Metazoa</taxon>
        <taxon>Chordata</taxon>
        <taxon>Craniata</taxon>
        <taxon>Vertebrata</taxon>
        <taxon>Euteleostomi</taxon>
        <taxon>Mammalia</taxon>
        <taxon>Eutheria</taxon>
        <taxon>Laurasiatheria</taxon>
        <taxon>Artiodactyla</taxon>
        <taxon>Whippomorpha</taxon>
        <taxon>Cetacea</taxon>
        <taxon>Odontoceti</taxon>
        <taxon>Monodontidae</taxon>
        <taxon>Monodon</taxon>
    </lineage>
</organism>
<gene>
    <name evidence="2" type="primary">SH2D1A</name>
</gene>
<reference evidence="2" key="2">
    <citation type="submission" date="2025-09" db="UniProtKB">
        <authorList>
            <consortium name="Ensembl"/>
        </authorList>
    </citation>
    <scope>IDENTIFICATION</scope>
</reference>
<dbReference type="Ensembl" id="ENSMMNT00015028159.1">
    <property type="protein sequence ID" value="ENSMMNP00015025611.1"/>
    <property type="gene ID" value="ENSMMNG00015018755.1"/>
</dbReference>
<dbReference type="GeneTree" id="ENSGT00940000155920"/>
<dbReference type="AlphaFoldDB" id="A0A8C6CAM7"/>
<protein>
    <submittedName>
        <fullName evidence="2">SH2 domain containing 1A</fullName>
    </submittedName>
</protein>
<feature type="region of interest" description="Disordered" evidence="1">
    <location>
        <begin position="54"/>
        <end position="90"/>
    </location>
</feature>
<feature type="region of interest" description="Disordered" evidence="1">
    <location>
        <begin position="146"/>
        <end position="172"/>
    </location>
</feature>
<evidence type="ECO:0000313" key="2">
    <source>
        <dbReference type="Ensembl" id="ENSMMNP00015025611.1"/>
    </source>
</evidence>
<accession>A0A8C6CAM7</accession>
<evidence type="ECO:0000313" key="3">
    <source>
        <dbReference type="Proteomes" id="UP000694561"/>
    </source>
</evidence>
<sequence>MNREREVFRQVDNILLFGRSSLFFAHLAELGGGWLTRVGLRRQQQQRWHLSAAVPRLGPPKSSPGHGGGGCVSWQNQPGDGGEAPACHGSGRQLFAEGQRERPGSVLPVCSTAPGVHKRFFRKIKNLISAFQKPDQGIVIPLQYPVEKKPSARSTQGATGRREDPDVFLKAP</sequence>